<dbReference type="AlphaFoldDB" id="A0A813M456"/>
<sequence>MDSSLNKDVVYSPILSEPKSLLEIEEEKDSILKLQRGSDCGPCIETLFCCNLCASCFNNWFLCCENCKECCS</sequence>
<dbReference type="OrthoDB" id="10552378at2759"/>
<name>A0A813M456_9BILA</name>
<organism evidence="1 2">
    <name type="scientific">Brachionus calyciflorus</name>
    <dbReference type="NCBI Taxonomy" id="104777"/>
    <lineage>
        <taxon>Eukaryota</taxon>
        <taxon>Metazoa</taxon>
        <taxon>Spiralia</taxon>
        <taxon>Gnathifera</taxon>
        <taxon>Rotifera</taxon>
        <taxon>Eurotatoria</taxon>
        <taxon>Monogononta</taxon>
        <taxon>Pseudotrocha</taxon>
        <taxon>Ploima</taxon>
        <taxon>Brachionidae</taxon>
        <taxon>Brachionus</taxon>
    </lineage>
</organism>
<comment type="caution">
    <text evidence="1">The sequence shown here is derived from an EMBL/GenBank/DDBJ whole genome shotgun (WGS) entry which is preliminary data.</text>
</comment>
<gene>
    <name evidence="1" type="ORF">OXX778_LOCUS699</name>
</gene>
<protein>
    <submittedName>
        <fullName evidence="1">Uncharacterized protein</fullName>
    </submittedName>
</protein>
<dbReference type="Proteomes" id="UP000663879">
    <property type="component" value="Unassembled WGS sequence"/>
</dbReference>
<dbReference type="EMBL" id="CAJNOC010000037">
    <property type="protein sequence ID" value="CAF0708868.1"/>
    <property type="molecule type" value="Genomic_DNA"/>
</dbReference>
<proteinExistence type="predicted"/>
<keyword evidence="2" id="KW-1185">Reference proteome</keyword>
<accession>A0A813M456</accession>
<reference evidence="1" key="1">
    <citation type="submission" date="2021-02" db="EMBL/GenBank/DDBJ databases">
        <authorList>
            <person name="Nowell W R."/>
        </authorList>
    </citation>
    <scope>NUCLEOTIDE SEQUENCE</scope>
    <source>
        <strain evidence="1">Ploen Becks lab</strain>
    </source>
</reference>
<evidence type="ECO:0000313" key="2">
    <source>
        <dbReference type="Proteomes" id="UP000663879"/>
    </source>
</evidence>
<evidence type="ECO:0000313" key="1">
    <source>
        <dbReference type="EMBL" id="CAF0708868.1"/>
    </source>
</evidence>